<dbReference type="InterPro" id="IPR036890">
    <property type="entry name" value="HATPase_C_sf"/>
</dbReference>
<dbReference type="InterPro" id="IPR036097">
    <property type="entry name" value="HisK_dim/P_sf"/>
</dbReference>
<evidence type="ECO:0000256" key="3">
    <source>
        <dbReference type="ARBA" id="ARBA00012438"/>
    </source>
</evidence>
<evidence type="ECO:0000256" key="6">
    <source>
        <dbReference type="ARBA" id="ARBA00022692"/>
    </source>
</evidence>
<keyword evidence="6 11" id="KW-0812">Transmembrane</keyword>
<reference evidence="14" key="1">
    <citation type="submission" date="2021-02" db="EMBL/GenBank/DDBJ databases">
        <title>Leucobacter sp. CX169.</title>
        <authorList>
            <person name="Cheng Y."/>
        </authorList>
    </citation>
    <scope>NUCLEOTIDE SEQUENCE [LARGE SCALE GENOMIC DNA]</scope>
    <source>
        <strain evidence="14">JY899</strain>
    </source>
</reference>
<evidence type="ECO:0000256" key="1">
    <source>
        <dbReference type="ARBA" id="ARBA00000085"/>
    </source>
</evidence>
<dbReference type="PROSITE" id="PS50109">
    <property type="entry name" value="HIS_KIN"/>
    <property type="match status" value="1"/>
</dbReference>
<feature type="domain" description="Histidine kinase" evidence="12">
    <location>
        <begin position="205"/>
        <end position="408"/>
    </location>
</feature>
<evidence type="ECO:0000256" key="11">
    <source>
        <dbReference type="SAM" id="Phobius"/>
    </source>
</evidence>
<protein>
    <recommendedName>
        <fullName evidence="3">histidine kinase</fullName>
        <ecNumber evidence="3">2.7.13.3</ecNumber>
    </recommendedName>
</protein>
<dbReference type="PANTHER" id="PTHR45436:SF5">
    <property type="entry name" value="SENSOR HISTIDINE KINASE TRCS"/>
    <property type="match status" value="1"/>
</dbReference>
<keyword evidence="8 11" id="KW-1133">Transmembrane helix</keyword>
<dbReference type="Pfam" id="PF00512">
    <property type="entry name" value="HisKA"/>
    <property type="match status" value="1"/>
</dbReference>
<dbReference type="PANTHER" id="PTHR45436">
    <property type="entry name" value="SENSOR HISTIDINE KINASE YKOH"/>
    <property type="match status" value="1"/>
</dbReference>
<evidence type="ECO:0000256" key="2">
    <source>
        <dbReference type="ARBA" id="ARBA00004236"/>
    </source>
</evidence>
<evidence type="ECO:0000256" key="4">
    <source>
        <dbReference type="ARBA" id="ARBA00022553"/>
    </source>
</evidence>
<dbReference type="CDD" id="cd00082">
    <property type="entry name" value="HisKA"/>
    <property type="match status" value="1"/>
</dbReference>
<evidence type="ECO:0000256" key="8">
    <source>
        <dbReference type="ARBA" id="ARBA00022989"/>
    </source>
</evidence>
<dbReference type="Gene3D" id="1.10.287.130">
    <property type="match status" value="1"/>
</dbReference>
<proteinExistence type="predicted"/>
<sequence>MTLLAVLLAVLLLGLPMSIFGSTMLWNQEISNLRVQASSLSSIVERRIDRGDAVTPELLSGWGGDADHPTHVTVFLPNGERISGGDELPSSVITVVERTVSGAVIQIQTDRGHIYRSIAGFVFLVVVASTCALIAGALMAARQSRKLSAPLIYLAASAEQIGTGTVRPHLRKSGIEEIDLVNEELVRTADRMAGRLAAERQFAADASHQLRTPLTALSMRLDEIEMITEDEEVLNEVHACQDQVERLTGVVTELLKTSRSDSGGTTEAVRLDKIVDQQRDEWRKVFSKAKRDLVFAVDDDITVLATPGSLAQIIATLIENAVKYGAGTTVVAARYTANRKGVVISVSDEGEGVPEEIGDSVFTPGISTGGSTGLGLPLALNLAKADGGKLELAQNRPPVFTLTLNAVPTSLDPEKVLPQGALISMGSRRRRR</sequence>
<dbReference type="GO" id="GO:0016301">
    <property type="term" value="F:kinase activity"/>
    <property type="evidence" value="ECO:0007669"/>
    <property type="project" value="UniProtKB-KW"/>
</dbReference>
<comment type="catalytic activity">
    <reaction evidence="1">
        <text>ATP + protein L-histidine = ADP + protein N-phospho-L-histidine.</text>
        <dbReference type="EC" id="2.7.13.3"/>
    </reaction>
</comment>
<dbReference type="Pfam" id="PF18092">
    <property type="entry name" value="DraK_HK_N"/>
    <property type="match status" value="1"/>
</dbReference>
<dbReference type="EMBL" id="JAFFJS010000001">
    <property type="protein sequence ID" value="MBM9432689.1"/>
    <property type="molecule type" value="Genomic_DNA"/>
</dbReference>
<evidence type="ECO:0000256" key="5">
    <source>
        <dbReference type="ARBA" id="ARBA00022679"/>
    </source>
</evidence>
<organism evidence="13 14">
    <name type="scientific">Flaviflexus equikiangi</name>
    <dbReference type="NCBI Taxonomy" id="2758573"/>
    <lineage>
        <taxon>Bacteria</taxon>
        <taxon>Bacillati</taxon>
        <taxon>Actinomycetota</taxon>
        <taxon>Actinomycetes</taxon>
        <taxon>Actinomycetales</taxon>
        <taxon>Actinomycetaceae</taxon>
        <taxon>Flaviflexus</taxon>
    </lineage>
</organism>
<name>A0ABS2THD3_9ACTO</name>
<dbReference type="SMART" id="SM00388">
    <property type="entry name" value="HisKA"/>
    <property type="match status" value="1"/>
</dbReference>
<dbReference type="SUPFAM" id="SSF47384">
    <property type="entry name" value="Homodimeric domain of signal transducing histidine kinase"/>
    <property type="match status" value="1"/>
</dbReference>
<evidence type="ECO:0000259" key="12">
    <source>
        <dbReference type="PROSITE" id="PS50109"/>
    </source>
</evidence>
<accession>A0ABS2THD3</accession>
<keyword evidence="10 11" id="KW-0472">Membrane</keyword>
<evidence type="ECO:0000256" key="10">
    <source>
        <dbReference type="ARBA" id="ARBA00023136"/>
    </source>
</evidence>
<evidence type="ECO:0000313" key="13">
    <source>
        <dbReference type="EMBL" id="MBM9432689.1"/>
    </source>
</evidence>
<dbReference type="InterPro" id="IPR040868">
    <property type="entry name" value="DraK_HK_N"/>
</dbReference>
<dbReference type="EC" id="2.7.13.3" evidence="3"/>
<keyword evidence="14" id="KW-1185">Reference proteome</keyword>
<keyword evidence="7 13" id="KW-0418">Kinase</keyword>
<evidence type="ECO:0000256" key="7">
    <source>
        <dbReference type="ARBA" id="ARBA00022777"/>
    </source>
</evidence>
<dbReference type="Proteomes" id="UP000705983">
    <property type="component" value="Unassembled WGS sequence"/>
</dbReference>
<comment type="subcellular location">
    <subcellularLocation>
        <location evidence="2">Cell membrane</location>
    </subcellularLocation>
</comment>
<feature type="transmembrane region" description="Helical" evidence="11">
    <location>
        <begin position="118"/>
        <end position="141"/>
    </location>
</feature>
<dbReference type="PRINTS" id="PR00344">
    <property type="entry name" value="BCTRLSENSOR"/>
</dbReference>
<evidence type="ECO:0000313" key="14">
    <source>
        <dbReference type="Proteomes" id="UP000705983"/>
    </source>
</evidence>
<dbReference type="InterPro" id="IPR050428">
    <property type="entry name" value="TCS_sensor_his_kinase"/>
</dbReference>
<dbReference type="Gene3D" id="3.30.565.10">
    <property type="entry name" value="Histidine kinase-like ATPase, C-terminal domain"/>
    <property type="match status" value="1"/>
</dbReference>
<evidence type="ECO:0000256" key="9">
    <source>
        <dbReference type="ARBA" id="ARBA00023012"/>
    </source>
</evidence>
<keyword evidence="4" id="KW-0597">Phosphoprotein</keyword>
<dbReference type="SUPFAM" id="SSF55874">
    <property type="entry name" value="ATPase domain of HSP90 chaperone/DNA topoisomerase II/histidine kinase"/>
    <property type="match status" value="1"/>
</dbReference>
<dbReference type="InterPro" id="IPR005467">
    <property type="entry name" value="His_kinase_dom"/>
</dbReference>
<dbReference type="InterPro" id="IPR003594">
    <property type="entry name" value="HATPase_dom"/>
</dbReference>
<dbReference type="SMART" id="SM00387">
    <property type="entry name" value="HATPase_c"/>
    <property type="match status" value="1"/>
</dbReference>
<keyword evidence="9" id="KW-0902">Two-component regulatory system</keyword>
<comment type="caution">
    <text evidence="13">The sequence shown here is derived from an EMBL/GenBank/DDBJ whole genome shotgun (WGS) entry which is preliminary data.</text>
</comment>
<dbReference type="InterPro" id="IPR003661">
    <property type="entry name" value="HisK_dim/P_dom"/>
</dbReference>
<gene>
    <name evidence="13" type="ORF">JVW63_03090</name>
</gene>
<dbReference type="InterPro" id="IPR004358">
    <property type="entry name" value="Sig_transdc_His_kin-like_C"/>
</dbReference>
<keyword evidence="5" id="KW-0808">Transferase</keyword>
<dbReference type="Pfam" id="PF02518">
    <property type="entry name" value="HATPase_c"/>
    <property type="match status" value="1"/>
</dbReference>